<evidence type="ECO:0000256" key="3">
    <source>
        <dbReference type="ARBA" id="ARBA00023004"/>
    </source>
</evidence>
<dbReference type="Proteomes" id="UP001164705">
    <property type="component" value="Chromosome"/>
</dbReference>
<evidence type="ECO:0000313" key="7">
    <source>
        <dbReference type="Proteomes" id="UP001164705"/>
    </source>
</evidence>
<proteinExistence type="predicted"/>
<dbReference type="AlphaFoldDB" id="A0A9E8MVD1"/>
<keyword evidence="7" id="KW-1185">Reference proteome</keyword>
<dbReference type="GO" id="GO:0009055">
    <property type="term" value="F:electron transfer activity"/>
    <property type="evidence" value="ECO:0007669"/>
    <property type="project" value="InterPro"/>
</dbReference>
<evidence type="ECO:0000313" key="6">
    <source>
        <dbReference type="EMBL" id="WAC02183.1"/>
    </source>
</evidence>
<dbReference type="PANTHER" id="PTHR30600:SF7">
    <property type="entry name" value="CYTOCHROME C PEROXIDASE-RELATED"/>
    <property type="match status" value="1"/>
</dbReference>
<dbReference type="GO" id="GO:0004130">
    <property type="term" value="F:cytochrome-c peroxidase activity"/>
    <property type="evidence" value="ECO:0007669"/>
    <property type="project" value="TreeGrafter"/>
</dbReference>
<protein>
    <submittedName>
        <fullName evidence="6">C-type cytochrome</fullName>
    </submittedName>
</protein>
<evidence type="ECO:0000259" key="5">
    <source>
        <dbReference type="PROSITE" id="PS51007"/>
    </source>
</evidence>
<evidence type="ECO:0000256" key="1">
    <source>
        <dbReference type="ARBA" id="ARBA00022617"/>
    </source>
</evidence>
<evidence type="ECO:0000256" key="4">
    <source>
        <dbReference type="PROSITE-ProRule" id="PRU00433"/>
    </source>
</evidence>
<reference evidence="6" key="1">
    <citation type="submission" date="2022-11" db="EMBL/GenBank/DDBJ databases">
        <title>Lacinutrix neustonica HL-RS19T sp. nov., isolated from the surface microlayer sample of brackish Lake Shihwa.</title>
        <authorList>
            <person name="Choi J.Y."/>
            <person name="Hwang C.Y."/>
        </authorList>
    </citation>
    <scope>NUCLEOTIDE SEQUENCE</scope>
    <source>
        <strain evidence="6">HL-RS19</strain>
    </source>
</reference>
<dbReference type="GO" id="GO:0020037">
    <property type="term" value="F:heme binding"/>
    <property type="evidence" value="ECO:0007669"/>
    <property type="project" value="InterPro"/>
</dbReference>
<evidence type="ECO:0000256" key="2">
    <source>
        <dbReference type="ARBA" id="ARBA00022723"/>
    </source>
</evidence>
<dbReference type="EMBL" id="CP113088">
    <property type="protein sequence ID" value="WAC02183.1"/>
    <property type="molecule type" value="Genomic_DNA"/>
</dbReference>
<sequence length="203" mass="22729">MAIAAYNRTLLANEAPWQDWLKGEYNQMSKTEKRGAILFFDKARCVNCHTGPALKSNAFYALGMSDIDQSNGIIIDPEDFTIRNKGRGGFTNNSTDDYKFKVPNLYNLKSNRFYGHGGTFPSLQEVITYIVSGEKQNNNVPDTQLASDFVDLNLSQQEINDVVAFIENALYDANLERYVPTEVFSGNCIPNSDLQSQIDLGCN</sequence>
<dbReference type="SUPFAM" id="SSF46626">
    <property type="entry name" value="Cytochrome c"/>
    <property type="match status" value="1"/>
</dbReference>
<accession>A0A9E8MVD1</accession>
<gene>
    <name evidence="6" type="ORF">N7U66_20860</name>
</gene>
<dbReference type="Gene3D" id="1.10.760.10">
    <property type="entry name" value="Cytochrome c-like domain"/>
    <property type="match status" value="1"/>
</dbReference>
<organism evidence="6 7">
    <name type="scientific">Lacinutrix neustonica</name>
    <dbReference type="NCBI Taxonomy" id="2980107"/>
    <lineage>
        <taxon>Bacteria</taxon>
        <taxon>Pseudomonadati</taxon>
        <taxon>Bacteroidota</taxon>
        <taxon>Flavobacteriia</taxon>
        <taxon>Flavobacteriales</taxon>
        <taxon>Flavobacteriaceae</taxon>
        <taxon>Lacinutrix</taxon>
    </lineage>
</organism>
<dbReference type="InterPro" id="IPR009056">
    <property type="entry name" value="Cyt_c-like_dom"/>
</dbReference>
<dbReference type="PANTHER" id="PTHR30600">
    <property type="entry name" value="CYTOCHROME C PEROXIDASE-RELATED"/>
    <property type="match status" value="1"/>
</dbReference>
<dbReference type="InterPro" id="IPR036909">
    <property type="entry name" value="Cyt_c-like_dom_sf"/>
</dbReference>
<keyword evidence="2 4" id="KW-0479">Metal-binding</keyword>
<dbReference type="PROSITE" id="PS51007">
    <property type="entry name" value="CYTC"/>
    <property type="match status" value="1"/>
</dbReference>
<dbReference type="RefSeq" id="WP_267676778.1">
    <property type="nucleotide sequence ID" value="NZ_CP113088.1"/>
</dbReference>
<name>A0A9E8MVD1_9FLAO</name>
<dbReference type="KEGG" id="lnu:N7U66_20860"/>
<dbReference type="InterPro" id="IPR051395">
    <property type="entry name" value="Cytochrome_c_Peroxidase/MauG"/>
</dbReference>
<feature type="domain" description="Cytochrome c" evidence="5">
    <location>
        <begin position="30"/>
        <end position="170"/>
    </location>
</feature>
<keyword evidence="3 4" id="KW-0408">Iron</keyword>
<keyword evidence="1 4" id="KW-0349">Heme</keyword>
<dbReference type="GO" id="GO:0046872">
    <property type="term" value="F:metal ion binding"/>
    <property type="evidence" value="ECO:0007669"/>
    <property type="project" value="UniProtKB-KW"/>
</dbReference>